<dbReference type="Proteomes" id="UP000790787">
    <property type="component" value="Chromosome 20"/>
</dbReference>
<dbReference type="PANTHER" id="PTHR36715:SF1">
    <property type="entry name" value="PROTEIN, PUTATIVE-RELATED"/>
    <property type="match status" value="1"/>
</dbReference>
<dbReference type="RefSeq" id="XP_016504953.1">
    <property type="nucleotide sequence ID" value="XM_016649467.1"/>
</dbReference>
<proteinExistence type="predicted"/>
<feature type="transmembrane region" description="Helical" evidence="1">
    <location>
        <begin position="40"/>
        <end position="58"/>
    </location>
</feature>
<dbReference type="GeneID" id="107822884"/>
<dbReference type="PaxDb" id="4097-A0A1S4CV24"/>
<dbReference type="KEGG" id="nta:107822884"/>
<evidence type="ECO:0000313" key="2">
    <source>
        <dbReference type="Proteomes" id="UP000790787"/>
    </source>
</evidence>
<keyword evidence="1" id="KW-0812">Transmembrane</keyword>
<protein>
    <submittedName>
        <fullName evidence="3">Uncharacterized protein LOC107822884</fullName>
    </submittedName>
</protein>
<dbReference type="OMA" id="WDADAVW"/>
<dbReference type="PANTHER" id="PTHR36715">
    <property type="entry name" value="BNAANNG41370D PROTEIN"/>
    <property type="match status" value="1"/>
</dbReference>
<evidence type="ECO:0000256" key="1">
    <source>
        <dbReference type="SAM" id="Phobius"/>
    </source>
</evidence>
<keyword evidence="1" id="KW-0472">Membrane</keyword>
<dbReference type="STRING" id="4097.A0A1S4CV24"/>
<reference evidence="2" key="1">
    <citation type="journal article" date="2014" name="Nat. Commun.">
        <title>The tobacco genome sequence and its comparison with those of tomato and potato.</title>
        <authorList>
            <person name="Sierro N."/>
            <person name="Battey J.N."/>
            <person name="Ouadi S."/>
            <person name="Bakaher N."/>
            <person name="Bovet L."/>
            <person name="Willig A."/>
            <person name="Goepfert S."/>
            <person name="Peitsch M.C."/>
            <person name="Ivanov N.V."/>
        </authorList>
    </citation>
    <scope>NUCLEOTIDE SEQUENCE [LARGE SCALE GENOMIC DNA]</scope>
</reference>
<sequence>MDFTEINMISDFEAGVKCLQNPSLISRFFSLSEVTQIYSFWKWGALILAVVATFSSLIRKIKLLFIYVFTLKPSAEPLLQYLGEDFDISESDDEDDKCSTPPSSDDEDLIDRQIDEDFRVSGSSFYFKEQGQNCNLRLRRQRNSFERFPWTEFSAGKNVVKLWDSLALGLDYEYDDLSKSVVSLWDLNAEQKISDIFSGSSQVPAVATASPSVVLSSEVKNDRNAVVLAAYDTRMKSLSPAICAEWRKGSGKVVGVNAADAGKVYLRNETAGILTVGDMRNVKSPLEITEGDDTWWDADAVTIEEQFDGSNKTSQIERVSLTR</sequence>
<gene>
    <name evidence="3" type="primary">LOC107822884</name>
</gene>
<dbReference type="AlphaFoldDB" id="A0A1S4CV24"/>
<evidence type="ECO:0000313" key="3">
    <source>
        <dbReference type="RefSeq" id="XP_016504953.1"/>
    </source>
</evidence>
<keyword evidence="2" id="KW-1185">Reference proteome</keyword>
<accession>A0A1S4CV24</accession>
<reference evidence="3" key="2">
    <citation type="submission" date="2025-08" db="UniProtKB">
        <authorList>
            <consortium name="RefSeq"/>
        </authorList>
    </citation>
    <scope>IDENTIFICATION</scope>
    <source>
        <tissue evidence="3">Leaf</tissue>
    </source>
</reference>
<name>A0A1S4CV24_TOBAC</name>
<dbReference type="OrthoDB" id="1662399at2759"/>
<organism evidence="2 3">
    <name type="scientific">Nicotiana tabacum</name>
    <name type="common">Common tobacco</name>
    <dbReference type="NCBI Taxonomy" id="4097"/>
    <lineage>
        <taxon>Eukaryota</taxon>
        <taxon>Viridiplantae</taxon>
        <taxon>Streptophyta</taxon>
        <taxon>Embryophyta</taxon>
        <taxon>Tracheophyta</taxon>
        <taxon>Spermatophyta</taxon>
        <taxon>Magnoliopsida</taxon>
        <taxon>eudicotyledons</taxon>
        <taxon>Gunneridae</taxon>
        <taxon>Pentapetalae</taxon>
        <taxon>asterids</taxon>
        <taxon>lamiids</taxon>
        <taxon>Solanales</taxon>
        <taxon>Solanaceae</taxon>
        <taxon>Nicotianoideae</taxon>
        <taxon>Nicotianeae</taxon>
        <taxon>Nicotiana</taxon>
    </lineage>
</organism>
<keyword evidence="1" id="KW-1133">Transmembrane helix</keyword>